<dbReference type="SUPFAM" id="SSF49478">
    <property type="entry name" value="Cna protein B-type domain"/>
    <property type="match status" value="1"/>
</dbReference>
<reference evidence="2" key="1">
    <citation type="submission" date="2024-07" db="EMBL/GenBank/DDBJ databases">
        <title>Two chromosome-level genome assemblies of Korean endemic species Abeliophyllum distichum and Forsythia ovata (Oleaceae).</title>
        <authorList>
            <person name="Jang H."/>
        </authorList>
    </citation>
    <scope>NUCLEOTIDE SEQUENCE [LARGE SCALE GENOMIC DNA]</scope>
</reference>
<dbReference type="InterPro" id="IPR040404">
    <property type="entry name" value="Phylloplanin-like"/>
</dbReference>
<keyword evidence="2" id="KW-1185">Reference proteome</keyword>
<evidence type="ECO:0008006" key="3">
    <source>
        <dbReference type="Google" id="ProtNLM"/>
    </source>
</evidence>
<accession>A0ABD1VBC5</accession>
<sequence>MATSITETHLGICNPISVTITGNVQCCINSIVGVNVTATPFPNATVQLICLQQNVLANTTTSSNGAFTLTLINGSPTQLATLPTCQVLVVTPLTSYNATLPGNGRLLSMGLQLAGVNVAGTSLNILFNVLGFILNIGINEYIRLDWPTP</sequence>
<name>A0ABD1VBC5_9LAMI</name>
<comment type="caution">
    <text evidence="1">The sequence shown here is derived from an EMBL/GenBank/DDBJ whole genome shotgun (WGS) entry which is preliminary data.</text>
</comment>
<organism evidence="1 2">
    <name type="scientific">Abeliophyllum distichum</name>
    <dbReference type="NCBI Taxonomy" id="126358"/>
    <lineage>
        <taxon>Eukaryota</taxon>
        <taxon>Viridiplantae</taxon>
        <taxon>Streptophyta</taxon>
        <taxon>Embryophyta</taxon>
        <taxon>Tracheophyta</taxon>
        <taxon>Spermatophyta</taxon>
        <taxon>Magnoliopsida</taxon>
        <taxon>eudicotyledons</taxon>
        <taxon>Gunneridae</taxon>
        <taxon>Pentapetalae</taxon>
        <taxon>asterids</taxon>
        <taxon>lamiids</taxon>
        <taxon>Lamiales</taxon>
        <taxon>Oleaceae</taxon>
        <taxon>Forsythieae</taxon>
        <taxon>Abeliophyllum</taxon>
    </lineage>
</organism>
<dbReference type="AlphaFoldDB" id="A0ABD1VBC5"/>
<protein>
    <recommendedName>
        <fullName evidence="3">Pollen Ole e 1 allergen and extensin family protein</fullName>
    </recommendedName>
</protein>
<dbReference type="PANTHER" id="PTHR34458:SF5">
    <property type="entry name" value="POLLEN OLE E 1 ALLERGEN AND EXTENSIN FAMILY PROTEIN"/>
    <property type="match status" value="1"/>
</dbReference>
<evidence type="ECO:0000313" key="1">
    <source>
        <dbReference type="EMBL" id="KAL2534643.1"/>
    </source>
</evidence>
<dbReference type="Proteomes" id="UP001604336">
    <property type="component" value="Unassembled WGS sequence"/>
</dbReference>
<dbReference type="EMBL" id="JBFOLK010000002">
    <property type="protein sequence ID" value="KAL2534643.1"/>
    <property type="molecule type" value="Genomic_DNA"/>
</dbReference>
<proteinExistence type="predicted"/>
<gene>
    <name evidence="1" type="ORF">Adt_07994</name>
</gene>
<dbReference type="PANTHER" id="PTHR34458">
    <property type="entry name" value="POLLEN OLE E 1 ALLERGEN AND EXTENSIN FAMILY PROTEIN-RELATED"/>
    <property type="match status" value="1"/>
</dbReference>
<evidence type="ECO:0000313" key="2">
    <source>
        <dbReference type="Proteomes" id="UP001604336"/>
    </source>
</evidence>